<reference evidence="2" key="1">
    <citation type="journal article" date="2019" name="Sci. Rep.">
        <title>Draft genome of Tanacetum cinerariifolium, the natural source of mosquito coil.</title>
        <authorList>
            <person name="Yamashiro T."/>
            <person name="Shiraishi A."/>
            <person name="Satake H."/>
            <person name="Nakayama K."/>
        </authorList>
    </citation>
    <scope>NUCLEOTIDE SEQUENCE</scope>
</reference>
<feature type="compositionally biased region" description="Polar residues" evidence="1">
    <location>
        <begin position="70"/>
        <end position="82"/>
    </location>
</feature>
<dbReference type="PANTHER" id="PTHR36498:SF1">
    <property type="entry name" value="TATA-BINDING PROTEIN-ASSOCIATED FACTOR 172"/>
    <property type="match status" value="1"/>
</dbReference>
<gene>
    <name evidence="2" type="ORF">Tci_030938</name>
</gene>
<evidence type="ECO:0000313" key="2">
    <source>
        <dbReference type="EMBL" id="GEU58960.1"/>
    </source>
</evidence>
<dbReference type="GO" id="GO:0016887">
    <property type="term" value="F:ATP hydrolysis activity"/>
    <property type="evidence" value="ECO:0007669"/>
    <property type="project" value="InterPro"/>
</dbReference>
<dbReference type="SUPFAM" id="SSF52540">
    <property type="entry name" value="P-loop containing nucleoside triphosphate hydrolases"/>
    <property type="match status" value="1"/>
</dbReference>
<dbReference type="AlphaFoldDB" id="A0A6L2LCP6"/>
<organism evidence="2">
    <name type="scientific">Tanacetum cinerariifolium</name>
    <name type="common">Dalmatian daisy</name>
    <name type="synonym">Chrysanthemum cinerariifolium</name>
    <dbReference type="NCBI Taxonomy" id="118510"/>
    <lineage>
        <taxon>Eukaryota</taxon>
        <taxon>Viridiplantae</taxon>
        <taxon>Streptophyta</taxon>
        <taxon>Embryophyta</taxon>
        <taxon>Tracheophyta</taxon>
        <taxon>Spermatophyta</taxon>
        <taxon>Magnoliopsida</taxon>
        <taxon>eudicotyledons</taxon>
        <taxon>Gunneridae</taxon>
        <taxon>Pentapetalae</taxon>
        <taxon>asterids</taxon>
        <taxon>campanulids</taxon>
        <taxon>Asterales</taxon>
        <taxon>Asteraceae</taxon>
        <taxon>Asteroideae</taxon>
        <taxon>Anthemideae</taxon>
        <taxon>Anthemidinae</taxon>
        <taxon>Tanacetum</taxon>
    </lineage>
</organism>
<evidence type="ECO:0000256" key="1">
    <source>
        <dbReference type="SAM" id="MobiDB-lite"/>
    </source>
</evidence>
<protein>
    <submittedName>
        <fullName evidence="2">TATA-binding protein-associated factor BTAF1</fullName>
    </submittedName>
</protein>
<comment type="caution">
    <text evidence="2">The sequence shown here is derived from an EMBL/GenBank/DDBJ whole genome shotgun (WGS) entry which is preliminary data.</text>
</comment>
<proteinExistence type="predicted"/>
<dbReference type="GO" id="GO:0003677">
    <property type="term" value="F:DNA binding"/>
    <property type="evidence" value="ECO:0007669"/>
    <property type="project" value="InterPro"/>
</dbReference>
<sequence>MDRAHRLGQRKVVNVHRLIMRGTLEEKVMSLQKFKVSVANAVINSENASLKTMNTDQLLDLFTPADTKKGASTSKSSENNDGLSKVPGSGRGLKAILGGLEELWDQSQYTEEYNLSQFLAKLNA</sequence>
<dbReference type="EMBL" id="BKCJ010004089">
    <property type="protein sequence ID" value="GEU58960.1"/>
    <property type="molecule type" value="Genomic_DNA"/>
</dbReference>
<dbReference type="PANTHER" id="PTHR36498">
    <property type="entry name" value="TATA-BINDING PROTEIN-ASSOCIATED FACTOR 172"/>
    <property type="match status" value="1"/>
</dbReference>
<dbReference type="InterPro" id="IPR027417">
    <property type="entry name" value="P-loop_NTPase"/>
</dbReference>
<accession>A0A6L2LCP6</accession>
<dbReference type="InterPro" id="IPR044972">
    <property type="entry name" value="Mot1"/>
</dbReference>
<dbReference type="GO" id="GO:0017025">
    <property type="term" value="F:TBP-class protein binding"/>
    <property type="evidence" value="ECO:0007669"/>
    <property type="project" value="InterPro"/>
</dbReference>
<feature type="region of interest" description="Disordered" evidence="1">
    <location>
        <begin position="65"/>
        <end position="89"/>
    </location>
</feature>
<name>A0A6L2LCP6_TANCI</name>
<dbReference type="Gene3D" id="3.40.50.300">
    <property type="entry name" value="P-loop containing nucleotide triphosphate hydrolases"/>
    <property type="match status" value="1"/>
</dbReference>